<dbReference type="PROSITE" id="PS00678">
    <property type="entry name" value="WD_REPEATS_1"/>
    <property type="match status" value="3"/>
</dbReference>
<dbReference type="GO" id="GO:0048188">
    <property type="term" value="C:Set1C/COMPASS complex"/>
    <property type="evidence" value="ECO:0007669"/>
    <property type="project" value="TreeGrafter"/>
</dbReference>
<dbReference type="SUPFAM" id="SSF50978">
    <property type="entry name" value="WD40 repeat-like"/>
    <property type="match status" value="1"/>
</dbReference>
<evidence type="ECO:0000256" key="1">
    <source>
        <dbReference type="ARBA" id="ARBA00022574"/>
    </source>
</evidence>
<dbReference type="InterPro" id="IPR001680">
    <property type="entry name" value="WD40_rpt"/>
</dbReference>
<dbReference type="GO" id="GO:0042393">
    <property type="term" value="F:histone binding"/>
    <property type="evidence" value="ECO:0007669"/>
    <property type="project" value="TreeGrafter"/>
</dbReference>
<dbReference type="Pfam" id="PF25175">
    <property type="entry name" value="Beta-prop_WDR5"/>
    <property type="match status" value="1"/>
</dbReference>
<dbReference type="InterPro" id="IPR020472">
    <property type="entry name" value="WD40_PAC1"/>
</dbReference>
<feature type="repeat" description="WD" evidence="3">
    <location>
        <begin position="13"/>
        <end position="54"/>
    </location>
</feature>
<feature type="domain" description="WDR5-like beta-propeller" evidence="4">
    <location>
        <begin position="13"/>
        <end position="323"/>
    </location>
</feature>
<dbReference type="PRINTS" id="PR00320">
    <property type="entry name" value="GPROTEINBRPT"/>
</dbReference>
<protein>
    <recommendedName>
        <fullName evidence="4">WDR5-like beta-propeller domain-containing protein</fullName>
    </recommendedName>
</protein>
<dbReference type="EMBL" id="HBHP01032932">
    <property type="protein sequence ID" value="CAD9776264.1"/>
    <property type="molecule type" value="Transcribed_RNA"/>
</dbReference>
<name>A0A7S2U3F1_9EUKA</name>
<dbReference type="InterPro" id="IPR019775">
    <property type="entry name" value="WD40_repeat_CS"/>
</dbReference>
<keyword evidence="1 3" id="KW-0853">WD repeat</keyword>
<evidence type="ECO:0000259" key="4">
    <source>
        <dbReference type="Pfam" id="PF25175"/>
    </source>
</evidence>
<feature type="repeat" description="WD" evidence="3">
    <location>
        <begin position="97"/>
        <end position="138"/>
    </location>
</feature>
<dbReference type="AlphaFoldDB" id="A0A7S2U3F1"/>
<feature type="repeat" description="WD" evidence="3">
    <location>
        <begin position="139"/>
        <end position="189"/>
    </location>
</feature>
<feature type="repeat" description="WD" evidence="3">
    <location>
        <begin position="55"/>
        <end position="96"/>
    </location>
</feature>
<evidence type="ECO:0000313" key="5">
    <source>
        <dbReference type="EMBL" id="CAD9776264.1"/>
    </source>
</evidence>
<dbReference type="SMART" id="SM00320">
    <property type="entry name" value="WD40"/>
    <property type="match status" value="7"/>
</dbReference>
<reference evidence="5" key="1">
    <citation type="submission" date="2021-01" db="EMBL/GenBank/DDBJ databases">
        <authorList>
            <person name="Corre E."/>
            <person name="Pelletier E."/>
            <person name="Niang G."/>
            <person name="Scheremetjew M."/>
            <person name="Finn R."/>
            <person name="Kale V."/>
            <person name="Holt S."/>
            <person name="Cochrane G."/>
            <person name="Meng A."/>
            <person name="Brown T."/>
            <person name="Cohen L."/>
        </authorList>
    </citation>
    <scope>NUCLEOTIDE SEQUENCE</scope>
    <source>
        <strain evidence="5">CCMP622</strain>
    </source>
</reference>
<dbReference type="PROSITE" id="PS50082">
    <property type="entry name" value="WD_REPEATS_2"/>
    <property type="match status" value="5"/>
</dbReference>
<dbReference type="InterPro" id="IPR059122">
    <property type="entry name" value="Beta-prop_WDR5-like"/>
</dbReference>
<evidence type="ECO:0000256" key="2">
    <source>
        <dbReference type="ARBA" id="ARBA00022737"/>
    </source>
</evidence>
<dbReference type="PROSITE" id="PS50294">
    <property type="entry name" value="WD_REPEATS_REGION"/>
    <property type="match status" value="2"/>
</dbReference>
<accession>A0A7S2U3F1</accession>
<organism evidence="5">
    <name type="scientific">Lotharella oceanica</name>
    <dbReference type="NCBI Taxonomy" id="641309"/>
    <lineage>
        <taxon>Eukaryota</taxon>
        <taxon>Sar</taxon>
        <taxon>Rhizaria</taxon>
        <taxon>Cercozoa</taxon>
        <taxon>Chlorarachniophyceae</taxon>
        <taxon>Lotharella</taxon>
    </lineage>
</organism>
<dbReference type="PANTHER" id="PTHR22847:SF637">
    <property type="entry name" value="WD REPEAT DOMAIN 5B"/>
    <property type="match status" value="1"/>
</dbReference>
<evidence type="ECO:0000256" key="3">
    <source>
        <dbReference type="PROSITE-ProRule" id="PRU00221"/>
    </source>
</evidence>
<dbReference type="Gene3D" id="2.130.10.10">
    <property type="entry name" value="YVTN repeat-like/Quinoprotein amine dehydrogenase"/>
    <property type="match status" value="1"/>
</dbReference>
<sequence length="359" mass="39589">MDNCNFKATGTKLMGHSRAITCLEFSPDGQFLASGSADCTVKIWNFKSGKLHKSLEEHTAGINAVAWGGKSGALCTASDDGRIFVYNVKTWKIRHKLLGHQKPVFCVDMSNDESLIVSGGMDNKVRIWSSRSGRCEKILPGHVKPVTAVAFNPEPPSSKGYPADKLIVSSGYDGLCRIWETETGHLLKTIISNDSVHPAVGNADFAPNNLFVLISTHDGRVSLWDIKSSECKWQAEGHQNSRYCTSSKIWPIFKEKPVSNKQPLIVCGSEDGKVYIWHQDKTLLARLQHSDSKEDVVLAVACHPSEAYVATGSLNKPGIRLWKTTLWTCASCGFQNTPWQQSCRAKVGDQKKVCGKPRR</sequence>
<dbReference type="CDD" id="cd00200">
    <property type="entry name" value="WD40"/>
    <property type="match status" value="1"/>
</dbReference>
<dbReference type="InterPro" id="IPR015943">
    <property type="entry name" value="WD40/YVTN_repeat-like_dom_sf"/>
</dbReference>
<feature type="repeat" description="WD" evidence="3">
    <location>
        <begin position="200"/>
        <end position="234"/>
    </location>
</feature>
<dbReference type="PANTHER" id="PTHR22847">
    <property type="entry name" value="WD40 REPEAT PROTEIN"/>
    <property type="match status" value="1"/>
</dbReference>
<keyword evidence="2" id="KW-0677">Repeat</keyword>
<gene>
    <name evidence="5" type="ORF">LSP00402_LOCUS20269</name>
</gene>
<dbReference type="InterPro" id="IPR036322">
    <property type="entry name" value="WD40_repeat_dom_sf"/>
</dbReference>
<proteinExistence type="predicted"/>